<keyword evidence="3" id="KW-0238">DNA-binding</keyword>
<dbReference type="InterPro" id="IPR005119">
    <property type="entry name" value="LysR_subst-bd"/>
</dbReference>
<evidence type="ECO:0000256" key="3">
    <source>
        <dbReference type="ARBA" id="ARBA00023125"/>
    </source>
</evidence>
<organism evidence="6">
    <name type="scientific">Staphylococcus hominis</name>
    <dbReference type="NCBI Taxonomy" id="1290"/>
    <lineage>
        <taxon>Bacteria</taxon>
        <taxon>Bacillati</taxon>
        <taxon>Bacillota</taxon>
        <taxon>Bacilli</taxon>
        <taxon>Bacillales</taxon>
        <taxon>Staphylococcaceae</taxon>
        <taxon>Staphylococcus</taxon>
    </lineage>
</organism>
<dbReference type="SUPFAM" id="SSF46785">
    <property type="entry name" value="Winged helix' DNA-binding domain"/>
    <property type="match status" value="1"/>
</dbReference>
<protein>
    <submittedName>
        <fullName evidence="6">LysR family transcriptional regulator</fullName>
    </submittedName>
</protein>
<dbReference type="InterPro" id="IPR000847">
    <property type="entry name" value="LysR_HTH_N"/>
</dbReference>
<reference evidence="6" key="1">
    <citation type="submission" date="2016-02" db="EMBL/GenBank/DDBJ databases">
        <title>Genomic sequence of a clinical Staphylococcus hominis isolate.</title>
        <authorList>
            <person name="McClure J.M."/>
            <person name="Zhang K."/>
        </authorList>
    </citation>
    <scope>NUCLEOTIDE SEQUENCE</scope>
    <source>
        <strain evidence="6">C34847</strain>
    </source>
</reference>
<dbReference type="CDD" id="cd05466">
    <property type="entry name" value="PBP2_LTTR_substrate"/>
    <property type="match status" value="1"/>
</dbReference>
<dbReference type="PROSITE" id="PS50931">
    <property type="entry name" value="HTH_LYSR"/>
    <property type="match status" value="1"/>
</dbReference>
<feature type="domain" description="HTH lysR-type" evidence="5">
    <location>
        <begin position="1"/>
        <end position="58"/>
    </location>
</feature>
<evidence type="ECO:0000313" key="6">
    <source>
        <dbReference type="EMBL" id="AVI06403.1"/>
    </source>
</evidence>
<dbReference type="AlphaFoldDB" id="A0A3S7GZM1"/>
<evidence type="ECO:0000256" key="2">
    <source>
        <dbReference type="ARBA" id="ARBA00023015"/>
    </source>
</evidence>
<dbReference type="Gene3D" id="1.10.10.10">
    <property type="entry name" value="Winged helix-like DNA-binding domain superfamily/Winged helix DNA-binding domain"/>
    <property type="match status" value="1"/>
</dbReference>
<dbReference type="PANTHER" id="PTHR30126:SF39">
    <property type="entry name" value="HTH-TYPE TRANSCRIPTIONAL REGULATOR CYSL"/>
    <property type="match status" value="1"/>
</dbReference>
<comment type="similarity">
    <text evidence="1">Belongs to the LysR transcriptional regulatory family.</text>
</comment>
<sequence>MNTKQMMIFKNFVELQNENAVAEKLGITQPTVTFHLKNLNNELGIPLYFKKGKCFNLTDAGDLLYRNSNKMLNLIDETTNMIEEFKQSKRGTLRVGASHAPIYSILPSTLKKYMHDYPNIDINLIVDTAPIILNKIKDREIDIGVISEKGFNEKELKVKRLQENPLVIAMDKRHPLASKTDISLEDLNAYRFIIHSSGSTRESIDDWRKNNFIDLNVHMESNSISSILTIIKDSNYLSLVSQSTLFHHPNIIGKSLKEGPPSSYISIVYRADHHLTSLIQNFMTLIYSLKNESI</sequence>
<evidence type="ECO:0000256" key="1">
    <source>
        <dbReference type="ARBA" id="ARBA00009437"/>
    </source>
</evidence>
<evidence type="ECO:0000313" key="7">
    <source>
        <dbReference type="EMBL" id="MCM5672177.1"/>
    </source>
</evidence>
<keyword evidence="4" id="KW-0804">Transcription</keyword>
<dbReference type="InterPro" id="IPR036388">
    <property type="entry name" value="WH-like_DNA-bd_sf"/>
</dbReference>
<evidence type="ECO:0000259" key="5">
    <source>
        <dbReference type="PROSITE" id="PS50931"/>
    </source>
</evidence>
<reference evidence="7 8" key="2">
    <citation type="submission" date="2022-06" db="EMBL/GenBank/DDBJ databases">
        <title>Staphylococcus hominis ShoR14 genome sequence.</title>
        <authorList>
            <person name="Yeo C.C."/>
            <person name="Chew C.H."/>
            <person name="Che Hamzah A.M."/>
            <person name="Al-Trad E.I."/>
        </authorList>
    </citation>
    <scope>NUCLEOTIDE SEQUENCE [LARGE SCALE GENOMIC DNA]</scope>
    <source>
        <strain evidence="7 8">ShoR14</strain>
    </source>
</reference>
<dbReference type="RefSeq" id="WP_017175490.1">
    <property type="nucleotide sequence ID" value="NZ_CP014107.1"/>
</dbReference>
<keyword evidence="8" id="KW-1185">Reference proteome</keyword>
<dbReference type="Pfam" id="PF03466">
    <property type="entry name" value="LysR_substrate"/>
    <property type="match status" value="1"/>
</dbReference>
<gene>
    <name evidence="6" type="ORF">AZE34_06420</name>
    <name evidence="7" type="ORF">J7T32_005260</name>
</gene>
<evidence type="ECO:0000256" key="4">
    <source>
        <dbReference type="ARBA" id="ARBA00023163"/>
    </source>
</evidence>
<dbReference type="GO" id="GO:0003700">
    <property type="term" value="F:DNA-binding transcription factor activity"/>
    <property type="evidence" value="ECO:0007669"/>
    <property type="project" value="InterPro"/>
</dbReference>
<proteinExistence type="inferred from homology"/>
<accession>A0A3S7GZM1</accession>
<evidence type="ECO:0000313" key="8">
    <source>
        <dbReference type="Proteomes" id="UP000665944"/>
    </source>
</evidence>
<dbReference type="Gene3D" id="3.40.190.290">
    <property type="match status" value="1"/>
</dbReference>
<dbReference type="PANTHER" id="PTHR30126">
    <property type="entry name" value="HTH-TYPE TRANSCRIPTIONAL REGULATOR"/>
    <property type="match status" value="1"/>
</dbReference>
<dbReference type="EMBL" id="JAGHKT020000005">
    <property type="protein sequence ID" value="MCM5672177.1"/>
    <property type="molecule type" value="Genomic_DNA"/>
</dbReference>
<dbReference type="InterPro" id="IPR036390">
    <property type="entry name" value="WH_DNA-bd_sf"/>
</dbReference>
<keyword evidence="2" id="KW-0805">Transcription regulation</keyword>
<dbReference type="GO" id="GO:0000976">
    <property type="term" value="F:transcription cis-regulatory region binding"/>
    <property type="evidence" value="ECO:0007669"/>
    <property type="project" value="TreeGrafter"/>
</dbReference>
<dbReference type="EMBL" id="CP014567">
    <property type="protein sequence ID" value="AVI06403.1"/>
    <property type="molecule type" value="Genomic_DNA"/>
</dbReference>
<name>A0A3S7GZM1_STAHO</name>
<dbReference type="SUPFAM" id="SSF53850">
    <property type="entry name" value="Periplasmic binding protein-like II"/>
    <property type="match status" value="1"/>
</dbReference>
<dbReference type="Proteomes" id="UP000665944">
    <property type="component" value="Unassembled WGS sequence"/>
</dbReference>
<dbReference type="Pfam" id="PF00126">
    <property type="entry name" value="HTH_1"/>
    <property type="match status" value="1"/>
</dbReference>